<keyword evidence="3" id="KW-1185">Reference proteome</keyword>
<reference evidence="2" key="2">
    <citation type="journal article" date="2022" name="Microbiol. Resour. Announc.">
        <title>Whole-Genome Sequence of Entomortierella parvispora E1425, a Mucoromycotan Fungus Associated with Burkholderiaceae-Related Endosymbiotic Bacteria.</title>
        <authorList>
            <person name="Herlambang A."/>
            <person name="Guo Y."/>
            <person name="Takashima Y."/>
            <person name="Narisawa K."/>
            <person name="Ohta H."/>
            <person name="Nishizawa T."/>
        </authorList>
    </citation>
    <scope>NUCLEOTIDE SEQUENCE</scope>
    <source>
        <strain evidence="2">E1425</strain>
    </source>
</reference>
<name>A0A9P3LY33_9FUNG</name>
<evidence type="ECO:0000313" key="2">
    <source>
        <dbReference type="EMBL" id="GJJ74455.1"/>
    </source>
</evidence>
<dbReference type="Proteomes" id="UP000827284">
    <property type="component" value="Unassembled WGS sequence"/>
</dbReference>
<reference evidence="2" key="1">
    <citation type="submission" date="2021-11" db="EMBL/GenBank/DDBJ databases">
        <authorList>
            <person name="Herlambang A."/>
            <person name="Guo Y."/>
            <person name="Takashima Y."/>
            <person name="Nishizawa T."/>
        </authorList>
    </citation>
    <scope>NUCLEOTIDE SEQUENCE</scope>
    <source>
        <strain evidence="2">E1425</strain>
    </source>
</reference>
<protein>
    <submittedName>
        <fullName evidence="2">Uncharacterized protein</fullName>
    </submittedName>
</protein>
<accession>A0A9P3LY33</accession>
<dbReference type="AlphaFoldDB" id="A0A9P3LY33"/>
<sequence>MKVYVVMKQESRRDENNKGSPVDSPTAVEVYRSNERAFRAAHNLQLKSLQYERIMWGKELDSEHDDDDDNPAFTYTRDTRDRNWEISFEKIQRLTKGEKCTLYTVQEHEAK</sequence>
<proteinExistence type="predicted"/>
<evidence type="ECO:0000313" key="3">
    <source>
        <dbReference type="Proteomes" id="UP000827284"/>
    </source>
</evidence>
<comment type="caution">
    <text evidence="2">The sequence shown here is derived from an EMBL/GenBank/DDBJ whole genome shotgun (WGS) entry which is preliminary data.</text>
</comment>
<evidence type="ECO:0000256" key="1">
    <source>
        <dbReference type="SAM" id="MobiDB-lite"/>
    </source>
</evidence>
<feature type="region of interest" description="Disordered" evidence="1">
    <location>
        <begin position="1"/>
        <end position="26"/>
    </location>
</feature>
<gene>
    <name evidence="2" type="ORF">EMPS_06813</name>
</gene>
<organism evidence="2 3">
    <name type="scientific">Entomortierella parvispora</name>
    <dbReference type="NCBI Taxonomy" id="205924"/>
    <lineage>
        <taxon>Eukaryota</taxon>
        <taxon>Fungi</taxon>
        <taxon>Fungi incertae sedis</taxon>
        <taxon>Mucoromycota</taxon>
        <taxon>Mortierellomycotina</taxon>
        <taxon>Mortierellomycetes</taxon>
        <taxon>Mortierellales</taxon>
        <taxon>Mortierellaceae</taxon>
        <taxon>Entomortierella</taxon>
    </lineage>
</organism>
<dbReference type="EMBL" id="BQFW01000009">
    <property type="protein sequence ID" value="GJJ74455.1"/>
    <property type="molecule type" value="Genomic_DNA"/>
</dbReference>